<evidence type="ECO:0000313" key="7">
    <source>
        <dbReference type="Proteomes" id="UP000295096"/>
    </source>
</evidence>
<keyword evidence="3 4" id="KW-0732">Signal</keyword>
<protein>
    <submittedName>
        <fullName evidence="6">Amino acid ABC transporter substrate-binding protein</fullName>
    </submittedName>
</protein>
<keyword evidence="2" id="KW-0813">Transport</keyword>
<accession>A0A4R5QBH8</accession>
<dbReference type="GO" id="GO:0006865">
    <property type="term" value="P:amino acid transport"/>
    <property type="evidence" value="ECO:0007669"/>
    <property type="project" value="TreeGrafter"/>
</dbReference>
<dbReference type="AlphaFoldDB" id="A0A4R5QBH8"/>
<gene>
    <name evidence="6" type="ORF">E2C06_24805</name>
</gene>
<evidence type="ECO:0000256" key="1">
    <source>
        <dbReference type="ARBA" id="ARBA00010333"/>
    </source>
</evidence>
<feature type="chain" id="PRO_5020900584" evidence="4">
    <location>
        <begin position="22"/>
        <end position="339"/>
    </location>
</feature>
<dbReference type="Gene3D" id="3.40.190.10">
    <property type="entry name" value="Periplasmic binding protein-like II"/>
    <property type="match status" value="2"/>
</dbReference>
<dbReference type="CDD" id="cd13692">
    <property type="entry name" value="PBP2_BztA"/>
    <property type="match status" value="1"/>
</dbReference>
<organism evidence="6 7">
    <name type="scientific">Dankookia rubra</name>
    <dbReference type="NCBI Taxonomy" id="1442381"/>
    <lineage>
        <taxon>Bacteria</taxon>
        <taxon>Pseudomonadati</taxon>
        <taxon>Pseudomonadota</taxon>
        <taxon>Alphaproteobacteria</taxon>
        <taxon>Acetobacterales</taxon>
        <taxon>Roseomonadaceae</taxon>
        <taxon>Dankookia</taxon>
    </lineage>
</organism>
<reference evidence="6 7" key="1">
    <citation type="journal article" date="2016" name="J. Microbiol.">
        <title>Dankookia rubra gen. nov., sp. nov., an alphaproteobacterium isolated from sediment of a shallow stream.</title>
        <authorList>
            <person name="Kim W.H."/>
            <person name="Kim D.H."/>
            <person name="Kang K."/>
            <person name="Ahn T.Y."/>
        </authorList>
    </citation>
    <scope>NUCLEOTIDE SEQUENCE [LARGE SCALE GENOMIC DNA]</scope>
    <source>
        <strain evidence="6 7">JCM30602</strain>
    </source>
</reference>
<evidence type="ECO:0000313" key="6">
    <source>
        <dbReference type="EMBL" id="TDH59939.1"/>
    </source>
</evidence>
<evidence type="ECO:0000256" key="3">
    <source>
        <dbReference type="ARBA" id="ARBA00022729"/>
    </source>
</evidence>
<comment type="caution">
    <text evidence="6">The sequence shown here is derived from an EMBL/GenBank/DDBJ whole genome shotgun (WGS) entry which is preliminary data.</text>
</comment>
<dbReference type="InterPro" id="IPR001638">
    <property type="entry name" value="Solute-binding_3/MltF_N"/>
</dbReference>
<name>A0A4R5QBH8_9PROT</name>
<dbReference type="PANTHER" id="PTHR30085:SF7">
    <property type="entry name" value="AMINO-ACID ABC TRANSPORTER-BINDING PROTEIN YHDW-RELATED"/>
    <property type="match status" value="1"/>
</dbReference>
<keyword evidence="7" id="KW-1185">Reference proteome</keyword>
<dbReference type="SUPFAM" id="SSF53850">
    <property type="entry name" value="Periplasmic binding protein-like II"/>
    <property type="match status" value="1"/>
</dbReference>
<dbReference type="SMART" id="SM00062">
    <property type="entry name" value="PBPb"/>
    <property type="match status" value="1"/>
</dbReference>
<dbReference type="Proteomes" id="UP000295096">
    <property type="component" value="Unassembled WGS sequence"/>
</dbReference>
<feature type="domain" description="Solute-binding protein family 3/N-terminal" evidence="5">
    <location>
        <begin position="33"/>
        <end position="263"/>
    </location>
</feature>
<dbReference type="EMBL" id="SMSJ01000049">
    <property type="protein sequence ID" value="TDH59939.1"/>
    <property type="molecule type" value="Genomic_DNA"/>
</dbReference>
<evidence type="ECO:0000259" key="5">
    <source>
        <dbReference type="SMART" id="SM00062"/>
    </source>
</evidence>
<dbReference type="PANTHER" id="PTHR30085">
    <property type="entry name" value="AMINO ACID ABC TRANSPORTER PERMEASE"/>
    <property type="match status" value="1"/>
</dbReference>
<feature type="signal peptide" evidence="4">
    <location>
        <begin position="1"/>
        <end position="21"/>
    </location>
</feature>
<sequence>MMRRLLAAAALVAGLSAAAQAGPVLDRVRANNTVRCGVGGSVAGFSLPDGRGEWHGLDVDYCRAVATAVLGDPRRVTFVPVTLQTRFTALSSGEVDVLARDTVWTMSRDVSLGIVFVGTSFYTGTGVMVRRASNVTRMDQLGGATICASQGGSNLPEVTDFLRARNLSFTPITFDRFAAVLEGFLAGRCDAVTAGAADLAGAISVQVTNPQDFLVLPEVLSRDPYGPAVARGDMEWFSIARWTLFALIEAEERGLTRANVRQMAASATDPALKRLLGTEDNLRGMLTLQRDWVIRVIEHVGNYGEIYDRNFGPETPINLGRGQNHVVSRGGLHYGMPFR</sequence>
<dbReference type="OrthoDB" id="9777941at2"/>
<dbReference type="Pfam" id="PF00497">
    <property type="entry name" value="SBP_bac_3"/>
    <property type="match status" value="1"/>
</dbReference>
<evidence type="ECO:0000256" key="2">
    <source>
        <dbReference type="ARBA" id="ARBA00022448"/>
    </source>
</evidence>
<proteinExistence type="inferred from homology"/>
<evidence type="ECO:0000256" key="4">
    <source>
        <dbReference type="SAM" id="SignalP"/>
    </source>
</evidence>
<comment type="similarity">
    <text evidence="1">Belongs to the bacterial solute-binding protein 3 family.</text>
</comment>
<dbReference type="InterPro" id="IPR051455">
    <property type="entry name" value="Bact_solute-bind_prot3"/>
</dbReference>